<dbReference type="RefSeq" id="WP_138253345.1">
    <property type="nucleotide sequence ID" value="NZ_VAVZ01000025.1"/>
</dbReference>
<dbReference type="GO" id="GO:0008841">
    <property type="term" value="F:dihydrofolate synthase activity"/>
    <property type="evidence" value="ECO:0007669"/>
    <property type="project" value="TreeGrafter"/>
</dbReference>
<dbReference type="EMBL" id="VAVZ01000025">
    <property type="protein sequence ID" value="TLP96060.1"/>
    <property type="molecule type" value="Genomic_DNA"/>
</dbReference>
<evidence type="ECO:0000256" key="4">
    <source>
        <dbReference type="ARBA" id="ARBA00022840"/>
    </source>
</evidence>
<dbReference type="SUPFAM" id="SSF53623">
    <property type="entry name" value="MurD-like peptide ligases, catalytic domain"/>
    <property type="match status" value="1"/>
</dbReference>
<sequence length="456" mass="47727">MTENDDAALALLPIAEYEEQVVFAEWRELRQVSSRSLPRMRALMELLDYCPAEAAHRTVGVVGSKGKGTATAYASAAASSGGSRVVTVMSPGVLSNADRIRVAGTAASEDLRRRALERICAARLQLPPATESSGYLAPTGLFLLMGFLVAREVRADVVVAEAGIGGASDDLSHWPLDGVIVTGIFGEHLDLLGPAVEDVARDKSAVITARTQWVVTCPQTPSVQAILQARCQQIGAQLVTPEAARERWIDQAVSHLPVGFAQENAAAGVIAGVTISTSPLTDTHVSKLSAVTRSVRYPGRLSVHEVPAGAGASSVGTGRRCVVDSAVSRTGLRAALSCAEDQFGGAGQVLVCLPPSKDVAGFVAELDGFSGPKVFVEMPGAYVGTPERSEWPAGSGWEWVRLDDLGGQEVHQAQGSAQLLDLLHRADSLAVGTVLFTSLTLRTVGADAAQLFTVSG</sequence>
<name>A0A5R9B9X4_9MICC</name>
<gene>
    <name evidence="5" type="ORF">FEF26_09745</name>
</gene>
<organism evidence="5 6">
    <name type="scientific">Nesterenkonia salmonea</name>
    <dbReference type="NCBI Taxonomy" id="1804987"/>
    <lineage>
        <taxon>Bacteria</taxon>
        <taxon>Bacillati</taxon>
        <taxon>Actinomycetota</taxon>
        <taxon>Actinomycetes</taxon>
        <taxon>Micrococcales</taxon>
        <taxon>Micrococcaceae</taxon>
        <taxon>Nesterenkonia</taxon>
    </lineage>
</organism>
<dbReference type="Proteomes" id="UP000310458">
    <property type="component" value="Unassembled WGS sequence"/>
</dbReference>
<dbReference type="InterPro" id="IPR001645">
    <property type="entry name" value="Folylpolyglutamate_synth"/>
</dbReference>
<evidence type="ECO:0000256" key="2">
    <source>
        <dbReference type="ARBA" id="ARBA00022598"/>
    </source>
</evidence>
<dbReference type="GO" id="GO:0004326">
    <property type="term" value="F:tetrahydrofolylpolyglutamate synthase activity"/>
    <property type="evidence" value="ECO:0007669"/>
    <property type="project" value="InterPro"/>
</dbReference>
<proteinExistence type="inferred from homology"/>
<evidence type="ECO:0000313" key="6">
    <source>
        <dbReference type="Proteomes" id="UP000310458"/>
    </source>
</evidence>
<keyword evidence="2" id="KW-0436">Ligase</keyword>
<protein>
    <recommendedName>
        <fullName evidence="7">Mur ligase central domain-containing protein</fullName>
    </recommendedName>
</protein>
<dbReference type="Gene3D" id="3.40.1190.10">
    <property type="entry name" value="Mur-like, catalytic domain"/>
    <property type="match status" value="1"/>
</dbReference>
<dbReference type="PANTHER" id="PTHR11136">
    <property type="entry name" value="FOLYLPOLYGLUTAMATE SYNTHASE-RELATED"/>
    <property type="match status" value="1"/>
</dbReference>
<accession>A0A5R9B9X4</accession>
<dbReference type="GO" id="GO:0005524">
    <property type="term" value="F:ATP binding"/>
    <property type="evidence" value="ECO:0007669"/>
    <property type="project" value="UniProtKB-KW"/>
</dbReference>
<evidence type="ECO:0000256" key="3">
    <source>
        <dbReference type="ARBA" id="ARBA00022741"/>
    </source>
</evidence>
<dbReference type="GO" id="GO:0005829">
    <property type="term" value="C:cytosol"/>
    <property type="evidence" value="ECO:0007669"/>
    <property type="project" value="TreeGrafter"/>
</dbReference>
<evidence type="ECO:0000256" key="1">
    <source>
        <dbReference type="ARBA" id="ARBA00008276"/>
    </source>
</evidence>
<dbReference type="AlphaFoldDB" id="A0A5R9B9X4"/>
<keyword evidence="3" id="KW-0547">Nucleotide-binding</keyword>
<keyword evidence="6" id="KW-1185">Reference proteome</keyword>
<dbReference type="InterPro" id="IPR036565">
    <property type="entry name" value="Mur-like_cat_sf"/>
</dbReference>
<keyword evidence="4" id="KW-0067">ATP-binding</keyword>
<comment type="similarity">
    <text evidence="1">Belongs to the folylpolyglutamate synthase family.</text>
</comment>
<comment type="caution">
    <text evidence="5">The sequence shown here is derived from an EMBL/GenBank/DDBJ whole genome shotgun (WGS) entry which is preliminary data.</text>
</comment>
<dbReference type="OrthoDB" id="4961544at2"/>
<reference evidence="5 6" key="1">
    <citation type="submission" date="2019-05" db="EMBL/GenBank/DDBJ databases">
        <title>Nesterenkonia sp. GY074 isolated from the Southern Atlantic Ocean.</title>
        <authorList>
            <person name="Zhang G."/>
        </authorList>
    </citation>
    <scope>NUCLEOTIDE SEQUENCE [LARGE SCALE GENOMIC DNA]</scope>
    <source>
        <strain evidence="5 6">GY074</strain>
    </source>
</reference>
<evidence type="ECO:0008006" key="7">
    <source>
        <dbReference type="Google" id="ProtNLM"/>
    </source>
</evidence>
<evidence type="ECO:0000313" key="5">
    <source>
        <dbReference type="EMBL" id="TLP96060.1"/>
    </source>
</evidence>
<dbReference type="PANTHER" id="PTHR11136:SF0">
    <property type="entry name" value="DIHYDROFOLATE SYNTHETASE-RELATED"/>
    <property type="match status" value="1"/>
</dbReference>